<dbReference type="PANTHER" id="PTHR11579:SF0">
    <property type="entry name" value="PROTEIN-L-ISOASPARTATE(D-ASPARTATE) O-METHYLTRANSFERASE"/>
    <property type="match status" value="1"/>
</dbReference>
<accession>A0A3B1C8Y9</accession>
<dbReference type="NCBIfam" id="NF001453">
    <property type="entry name" value="PRK00312.1"/>
    <property type="match status" value="1"/>
</dbReference>
<protein>
    <recommendedName>
        <fullName evidence="3">protein-L-isoaspartate(D-aspartate) O-methyltransferase</fullName>
        <ecNumber evidence="3">2.1.1.77</ecNumber>
    </recommendedName>
</protein>
<dbReference type="CDD" id="cd02440">
    <property type="entry name" value="AdoMet_MTases"/>
    <property type="match status" value="1"/>
</dbReference>
<keyword evidence="5 8" id="KW-0489">Methyltransferase</keyword>
<dbReference type="EMBL" id="UOGE01000044">
    <property type="protein sequence ID" value="VAX19340.1"/>
    <property type="molecule type" value="Genomic_DNA"/>
</dbReference>
<dbReference type="InterPro" id="IPR029063">
    <property type="entry name" value="SAM-dependent_MTases_sf"/>
</dbReference>
<evidence type="ECO:0000256" key="2">
    <source>
        <dbReference type="ARBA" id="ARBA00005369"/>
    </source>
</evidence>
<keyword evidence="7" id="KW-0949">S-adenosyl-L-methionine</keyword>
<organism evidence="8">
    <name type="scientific">hydrothermal vent metagenome</name>
    <dbReference type="NCBI Taxonomy" id="652676"/>
    <lineage>
        <taxon>unclassified sequences</taxon>
        <taxon>metagenomes</taxon>
        <taxon>ecological metagenomes</taxon>
    </lineage>
</organism>
<dbReference type="GO" id="GO:0005737">
    <property type="term" value="C:cytoplasm"/>
    <property type="evidence" value="ECO:0007669"/>
    <property type="project" value="UniProtKB-SubCell"/>
</dbReference>
<dbReference type="EC" id="2.1.1.77" evidence="3"/>
<proteinExistence type="inferred from homology"/>
<keyword evidence="4" id="KW-0963">Cytoplasm</keyword>
<reference evidence="8" key="1">
    <citation type="submission" date="2018-06" db="EMBL/GenBank/DDBJ databases">
        <authorList>
            <person name="Zhirakovskaya E."/>
        </authorList>
    </citation>
    <scope>NUCLEOTIDE SEQUENCE</scope>
</reference>
<evidence type="ECO:0000256" key="1">
    <source>
        <dbReference type="ARBA" id="ARBA00004496"/>
    </source>
</evidence>
<comment type="similarity">
    <text evidence="2">Belongs to the methyltransferase superfamily. L-isoaspartyl/D-aspartyl protein methyltransferase family.</text>
</comment>
<dbReference type="AlphaFoldDB" id="A0A3B1C8Y9"/>
<dbReference type="SUPFAM" id="SSF53335">
    <property type="entry name" value="S-adenosyl-L-methionine-dependent methyltransferases"/>
    <property type="match status" value="1"/>
</dbReference>
<name>A0A3B1C8Y9_9ZZZZ</name>
<evidence type="ECO:0000256" key="5">
    <source>
        <dbReference type="ARBA" id="ARBA00022603"/>
    </source>
</evidence>
<dbReference type="NCBIfam" id="TIGR00080">
    <property type="entry name" value="pimt"/>
    <property type="match status" value="1"/>
</dbReference>
<dbReference type="Gene3D" id="3.40.50.150">
    <property type="entry name" value="Vaccinia Virus protein VP39"/>
    <property type="match status" value="1"/>
</dbReference>
<comment type="subcellular location">
    <subcellularLocation>
        <location evidence="1">Cytoplasm</location>
    </subcellularLocation>
</comment>
<dbReference type="InterPro" id="IPR000682">
    <property type="entry name" value="PCMT"/>
</dbReference>
<evidence type="ECO:0000256" key="7">
    <source>
        <dbReference type="ARBA" id="ARBA00022691"/>
    </source>
</evidence>
<evidence type="ECO:0000256" key="4">
    <source>
        <dbReference type="ARBA" id="ARBA00022490"/>
    </source>
</evidence>
<keyword evidence="6 8" id="KW-0808">Transferase</keyword>
<evidence type="ECO:0000256" key="3">
    <source>
        <dbReference type="ARBA" id="ARBA00011890"/>
    </source>
</evidence>
<dbReference type="FunFam" id="3.40.50.150:FF:000010">
    <property type="entry name" value="Protein-L-isoaspartate O-methyltransferase"/>
    <property type="match status" value="1"/>
</dbReference>
<dbReference type="GO" id="GO:0004719">
    <property type="term" value="F:protein-L-isoaspartate (D-aspartate) O-methyltransferase activity"/>
    <property type="evidence" value="ECO:0007669"/>
    <property type="project" value="UniProtKB-EC"/>
</dbReference>
<dbReference type="HAMAP" id="MF_00090">
    <property type="entry name" value="PIMT"/>
    <property type="match status" value="1"/>
</dbReference>
<dbReference type="GO" id="GO:0032259">
    <property type="term" value="P:methylation"/>
    <property type="evidence" value="ECO:0007669"/>
    <property type="project" value="UniProtKB-KW"/>
</dbReference>
<sequence length="231" mass="25357">MITKGADQYSLKRRKMTDGLISSGITDKRVIEAMGKTPRHLFMEEALRLGAYEDNSSPIGEGQTISKPSTVALMSQLAILAGTEKILEVGTGSGYQTAVLSQLCDRVVTIERINSLSFRARKILNDLHIGNVMYLVGDGVIMAKKHAPFDVILVTAGAPEIPVPLALQLKDGGRIIIPVTEGDEQRIMVAIREGDRFKVTRREPCAFVPLLGKYGYKDKLAPGQRDCNKRF</sequence>
<gene>
    <name evidence="8" type="ORF">MNBD_NITROSPINAE02-890</name>
</gene>
<evidence type="ECO:0000256" key="6">
    <source>
        <dbReference type="ARBA" id="ARBA00022679"/>
    </source>
</evidence>
<evidence type="ECO:0000313" key="8">
    <source>
        <dbReference type="EMBL" id="VAX19340.1"/>
    </source>
</evidence>
<dbReference type="PANTHER" id="PTHR11579">
    <property type="entry name" value="PROTEIN-L-ISOASPARTATE O-METHYLTRANSFERASE"/>
    <property type="match status" value="1"/>
</dbReference>
<dbReference type="Pfam" id="PF01135">
    <property type="entry name" value="PCMT"/>
    <property type="match status" value="1"/>
</dbReference>